<accession>A0ABN2GMV5</accession>
<dbReference type="PANTHER" id="PTHR39168">
    <property type="entry name" value="TRANSCRIPTIONAL REGULATOR-RELATED"/>
    <property type="match status" value="1"/>
</dbReference>
<dbReference type="InterPro" id="IPR001845">
    <property type="entry name" value="HTH_ArsR_DNA-bd_dom"/>
</dbReference>
<keyword evidence="3" id="KW-1185">Reference proteome</keyword>
<dbReference type="InterPro" id="IPR036390">
    <property type="entry name" value="WH_DNA-bd_sf"/>
</dbReference>
<comment type="caution">
    <text evidence="2">The sequence shown here is derived from an EMBL/GenBank/DDBJ whole genome shotgun (WGS) entry which is preliminary data.</text>
</comment>
<protein>
    <submittedName>
        <fullName evidence="2">Winged helix-turn-helix domain-containing protein</fullName>
    </submittedName>
</protein>
<dbReference type="PANTHER" id="PTHR39168:SF1">
    <property type="entry name" value="TRANSCRIPTIONAL REGULATORY PROTEIN"/>
    <property type="match status" value="1"/>
</dbReference>
<feature type="domain" description="HTH arsR-type" evidence="1">
    <location>
        <begin position="1"/>
        <end position="95"/>
    </location>
</feature>
<proteinExistence type="predicted"/>
<gene>
    <name evidence="2" type="ORF">GCM10009765_24080</name>
</gene>
<dbReference type="SMART" id="SM00418">
    <property type="entry name" value="HTH_ARSR"/>
    <property type="match status" value="1"/>
</dbReference>
<evidence type="ECO:0000313" key="2">
    <source>
        <dbReference type="EMBL" id="GAA1673917.1"/>
    </source>
</evidence>
<dbReference type="InterPro" id="IPR036388">
    <property type="entry name" value="WH-like_DNA-bd_sf"/>
</dbReference>
<name>A0ABN2GMV5_9ACTN</name>
<evidence type="ECO:0000313" key="3">
    <source>
        <dbReference type="Proteomes" id="UP001500618"/>
    </source>
</evidence>
<dbReference type="CDD" id="cd00090">
    <property type="entry name" value="HTH_ARSR"/>
    <property type="match status" value="1"/>
</dbReference>
<dbReference type="PROSITE" id="PS50987">
    <property type="entry name" value="HTH_ARSR_2"/>
    <property type="match status" value="1"/>
</dbReference>
<dbReference type="SUPFAM" id="SSF46785">
    <property type="entry name" value="Winged helix' DNA-binding domain"/>
    <property type="match status" value="1"/>
</dbReference>
<sequence>MTARSAEVAGLAGLLADRTRAAFCLALLDGRAWTATELAKHAKVAPSTTSEHLDRLIGGGLLVERRQGRHRYVQLAGSPAAELVETLASYVGPVPEPTGTLKAVTARAALARGRTCYDHLAGRLGVAIADGMTSAGLLDQSAGFALTDEGLSWLTGTLGADRTALRSHRRPIARACLDWTERRSHLAGLAGAQICLIFQEKSWVRRIGSDRAVRLTPAGETALRDLFDIDPTALALT</sequence>
<evidence type="ECO:0000259" key="1">
    <source>
        <dbReference type="PROSITE" id="PS50987"/>
    </source>
</evidence>
<dbReference type="Proteomes" id="UP001500618">
    <property type="component" value="Unassembled WGS sequence"/>
</dbReference>
<dbReference type="Gene3D" id="1.10.10.10">
    <property type="entry name" value="Winged helix-like DNA-binding domain superfamily/Winged helix DNA-binding domain"/>
    <property type="match status" value="1"/>
</dbReference>
<dbReference type="Pfam" id="PF12840">
    <property type="entry name" value="HTH_20"/>
    <property type="match status" value="1"/>
</dbReference>
<dbReference type="InterPro" id="IPR011991">
    <property type="entry name" value="ArsR-like_HTH"/>
</dbReference>
<organism evidence="2 3">
    <name type="scientific">Fodinicola feengrottensis</name>
    <dbReference type="NCBI Taxonomy" id="435914"/>
    <lineage>
        <taxon>Bacteria</taxon>
        <taxon>Bacillati</taxon>
        <taxon>Actinomycetota</taxon>
        <taxon>Actinomycetes</taxon>
        <taxon>Mycobacteriales</taxon>
        <taxon>Fodinicola</taxon>
    </lineage>
</organism>
<reference evidence="2 3" key="1">
    <citation type="journal article" date="2019" name="Int. J. Syst. Evol. Microbiol.">
        <title>The Global Catalogue of Microorganisms (GCM) 10K type strain sequencing project: providing services to taxonomists for standard genome sequencing and annotation.</title>
        <authorList>
            <consortium name="The Broad Institute Genomics Platform"/>
            <consortium name="The Broad Institute Genome Sequencing Center for Infectious Disease"/>
            <person name="Wu L."/>
            <person name="Ma J."/>
        </authorList>
    </citation>
    <scope>NUCLEOTIDE SEQUENCE [LARGE SCALE GENOMIC DNA]</scope>
    <source>
        <strain evidence="2 3">JCM 14718</strain>
    </source>
</reference>
<dbReference type="RefSeq" id="WP_344309813.1">
    <property type="nucleotide sequence ID" value="NZ_BAAANY010000008.1"/>
</dbReference>
<dbReference type="EMBL" id="BAAANY010000008">
    <property type="protein sequence ID" value="GAA1673917.1"/>
    <property type="molecule type" value="Genomic_DNA"/>
</dbReference>
<dbReference type="InterPro" id="IPR052543">
    <property type="entry name" value="HTH_Metal-responsive_Reg"/>
</dbReference>